<keyword evidence="3" id="KW-0378">Hydrolase</keyword>
<evidence type="ECO:0000313" key="6">
    <source>
        <dbReference type="EMBL" id="CAB4694275.1"/>
    </source>
</evidence>
<dbReference type="AlphaFoldDB" id="A0A6J6PCD8"/>
<dbReference type="Gene3D" id="3.30.70.360">
    <property type="match status" value="1"/>
</dbReference>
<reference evidence="6" key="1">
    <citation type="submission" date="2020-05" db="EMBL/GenBank/DDBJ databases">
        <authorList>
            <person name="Chiriac C."/>
            <person name="Salcher M."/>
            <person name="Ghai R."/>
            <person name="Kavagutti S V."/>
        </authorList>
    </citation>
    <scope>NUCLEOTIDE SEQUENCE</scope>
</reference>
<name>A0A6J6PCD8_9ZZZZ</name>
<accession>A0A6J6PCD8</accession>
<keyword evidence="4" id="KW-0862">Zinc</keyword>
<proteinExistence type="predicted"/>
<sequence>MTPVVDLFCELAAVRSPSWHERPVADMVLRYLRDLGLDPIEDESGATTGSDMGNIYVRIPGTVEGTPIFLCAHLDTVPPVDEIVPVISDGVITNEREAILGGDNKSAVAVMLEAARLVLAEGRDHAGLELLFTSTEEVGLLGAYAWDASRFHAKVGYVYDQGAPIGEIILGAPSSKSMEITFHGRAAHAGMFPEDGRSAIAAASRAIAEMRLGRIDEETTANVGTIKGGTAGNVVPEWCTVVAEARSHNDKKLVEVIQEMQDAITFAANVAECEVQTTFLRSYQGYRFTKDDVAVSLAAEALAAAGYEVSYALSGGGADANAFNEHGLECVNLANAMVDIHTPDESIAVADLDGMLKVTLALLDAACA</sequence>
<dbReference type="PANTHER" id="PTHR42994:SF2">
    <property type="entry name" value="PEPTIDASE"/>
    <property type="match status" value="1"/>
</dbReference>
<evidence type="ECO:0000256" key="1">
    <source>
        <dbReference type="ARBA" id="ARBA00001947"/>
    </source>
</evidence>
<dbReference type="Pfam" id="PF07687">
    <property type="entry name" value="M20_dimer"/>
    <property type="match status" value="1"/>
</dbReference>
<dbReference type="Pfam" id="PF01546">
    <property type="entry name" value="Peptidase_M20"/>
    <property type="match status" value="1"/>
</dbReference>
<keyword evidence="2" id="KW-0479">Metal-binding</keyword>
<evidence type="ECO:0000256" key="3">
    <source>
        <dbReference type="ARBA" id="ARBA00022801"/>
    </source>
</evidence>
<dbReference type="NCBIfam" id="TIGR01883">
    <property type="entry name" value="PepT-like"/>
    <property type="match status" value="1"/>
</dbReference>
<dbReference type="GO" id="GO:0046872">
    <property type="term" value="F:metal ion binding"/>
    <property type="evidence" value="ECO:0007669"/>
    <property type="project" value="UniProtKB-KW"/>
</dbReference>
<organism evidence="6">
    <name type="scientific">freshwater metagenome</name>
    <dbReference type="NCBI Taxonomy" id="449393"/>
    <lineage>
        <taxon>unclassified sequences</taxon>
        <taxon>metagenomes</taxon>
        <taxon>ecological metagenomes</taxon>
    </lineage>
</organism>
<gene>
    <name evidence="6" type="ORF">UFOPK2399_00919</name>
</gene>
<comment type="cofactor">
    <cofactor evidence="1">
        <name>Zn(2+)</name>
        <dbReference type="ChEBI" id="CHEBI:29105"/>
    </cofactor>
</comment>
<evidence type="ECO:0000259" key="5">
    <source>
        <dbReference type="Pfam" id="PF07687"/>
    </source>
</evidence>
<feature type="domain" description="Peptidase M20 dimerisation" evidence="5">
    <location>
        <begin position="174"/>
        <end position="265"/>
    </location>
</feature>
<protein>
    <submittedName>
        <fullName evidence="6">Unannotated protein</fullName>
    </submittedName>
</protein>
<evidence type="ECO:0000256" key="4">
    <source>
        <dbReference type="ARBA" id="ARBA00022833"/>
    </source>
</evidence>
<dbReference type="InterPro" id="IPR002933">
    <property type="entry name" value="Peptidase_M20"/>
</dbReference>
<dbReference type="InterPro" id="IPR008007">
    <property type="entry name" value="Peptidase_M42"/>
</dbReference>
<dbReference type="EMBL" id="CAEZXP010000002">
    <property type="protein sequence ID" value="CAB4694275.1"/>
    <property type="molecule type" value="Genomic_DNA"/>
</dbReference>
<dbReference type="SUPFAM" id="SSF53187">
    <property type="entry name" value="Zn-dependent exopeptidases"/>
    <property type="match status" value="1"/>
</dbReference>
<evidence type="ECO:0000256" key="2">
    <source>
        <dbReference type="ARBA" id="ARBA00022723"/>
    </source>
</evidence>
<dbReference type="PANTHER" id="PTHR42994">
    <property type="entry name" value="PEPTIDASE T"/>
    <property type="match status" value="1"/>
</dbReference>
<dbReference type="InterPro" id="IPR011650">
    <property type="entry name" value="Peptidase_M20_dimer"/>
</dbReference>
<dbReference type="GO" id="GO:0016787">
    <property type="term" value="F:hydrolase activity"/>
    <property type="evidence" value="ECO:0007669"/>
    <property type="project" value="UniProtKB-KW"/>
</dbReference>
<dbReference type="Gene3D" id="3.40.630.10">
    <property type="entry name" value="Zn peptidases"/>
    <property type="match status" value="1"/>
</dbReference>
<dbReference type="InterPro" id="IPR036264">
    <property type="entry name" value="Bact_exopeptidase_dim_dom"/>
</dbReference>
<dbReference type="InterPro" id="IPR010162">
    <property type="entry name" value="PepT-like"/>
</dbReference>
<dbReference type="PIRSF" id="PIRSF001123">
    <property type="entry name" value="PepA_GA"/>
    <property type="match status" value="1"/>
</dbReference>
<dbReference type="SUPFAM" id="SSF55031">
    <property type="entry name" value="Bacterial exopeptidase dimerisation domain"/>
    <property type="match status" value="1"/>
</dbReference>